<dbReference type="FunFam" id="1.20.140.40:FF:000006">
    <property type="entry name" value="Pectinesterase inhibitor 3"/>
    <property type="match status" value="1"/>
</dbReference>
<evidence type="ECO:0000313" key="9">
    <source>
        <dbReference type="EMBL" id="GAA0148459.1"/>
    </source>
</evidence>
<dbReference type="PANTHER" id="PTHR31080">
    <property type="entry name" value="PECTINESTERASE INHIBITOR-LIKE"/>
    <property type="match status" value="1"/>
</dbReference>
<keyword evidence="4 7" id="KW-0732">Signal</keyword>
<evidence type="ECO:0000256" key="3">
    <source>
        <dbReference type="ARBA" id="ARBA00022525"/>
    </source>
</evidence>
<evidence type="ECO:0000256" key="2">
    <source>
        <dbReference type="ARBA" id="ARBA00022523"/>
    </source>
</evidence>
<dbReference type="SUPFAM" id="SSF101148">
    <property type="entry name" value="Plant invertase/pectin methylesterase inhibitor"/>
    <property type="match status" value="1"/>
</dbReference>
<feature type="domain" description="Pectinesterase inhibitor" evidence="8">
    <location>
        <begin position="30"/>
        <end position="183"/>
    </location>
</feature>
<protein>
    <recommendedName>
        <fullName evidence="8">Pectinesterase inhibitor domain-containing protein</fullName>
    </recommendedName>
</protein>
<comment type="subcellular location">
    <subcellularLocation>
        <location evidence="1">Secreted</location>
        <location evidence="1">Extracellular space</location>
        <location evidence="1">Apoplast</location>
    </subcellularLocation>
</comment>
<evidence type="ECO:0000313" key="10">
    <source>
        <dbReference type="Proteomes" id="UP001454036"/>
    </source>
</evidence>
<dbReference type="GO" id="GO:0004857">
    <property type="term" value="F:enzyme inhibitor activity"/>
    <property type="evidence" value="ECO:0007669"/>
    <property type="project" value="InterPro"/>
</dbReference>
<comment type="similarity">
    <text evidence="6">Belongs to the PMEI family.</text>
</comment>
<keyword evidence="3" id="KW-0964">Secreted</keyword>
<organism evidence="9 10">
    <name type="scientific">Lithospermum erythrorhizon</name>
    <name type="common">Purple gromwell</name>
    <name type="synonym">Lithospermum officinale var. erythrorhizon</name>
    <dbReference type="NCBI Taxonomy" id="34254"/>
    <lineage>
        <taxon>Eukaryota</taxon>
        <taxon>Viridiplantae</taxon>
        <taxon>Streptophyta</taxon>
        <taxon>Embryophyta</taxon>
        <taxon>Tracheophyta</taxon>
        <taxon>Spermatophyta</taxon>
        <taxon>Magnoliopsida</taxon>
        <taxon>eudicotyledons</taxon>
        <taxon>Gunneridae</taxon>
        <taxon>Pentapetalae</taxon>
        <taxon>asterids</taxon>
        <taxon>lamiids</taxon>
        <taxon>Boraginales</taxon>
        <taxon>Boraginaceae</taxon>
        <taxon>Boraginoideae</taxon>
        <taxon>Lithospermeae</taxon>
        <taxon>Lithospermum</taxon>
    </lineage>
</organism>
<evidence type="ECO:0000256" key="7">
    <source>
        <dbReference type="SAM" id="SignalP"/>
    </source>
</evidence>
<feature type="chain" id="PRO_5043719062" description="Pectinesterase inhibitor domain-containing protein" evidence="7">
    <location>
        <begin position="26"/>
        <end position="199"/>
    </location>
</feature>
<dbReference type="Proteomes" id="UP001454036">
    <property type="component" value="Unassembled WGS sequence"/>
</dbReference>
<dbReference type="EMBL" id="BAABME010001241">
    <property type="protein sequence ID" value="GAA0148459.1"/>
    <property type="molecule type" value="Genomic_DNA"/>
</dbReference>
<comment type="caution">
    <text evidence="9">The sequence shown here is derived from an EMBL/GenBank/DDBJ whole genome shotgun (WGS) entry which is preliminary data.</text>
</comment>
<dbReference type="InterPro" id="IPR051955">
    <property type="entry name" value="PME_Inhibitor"/>
</dbReference>
<dbReference type="NCBIfam" id="TIGR01614">
    <property type="entry name" value="PME_inhib"/>
    <property type="match status" value="1"/>
</dbReference>
<feature type="signal peptide" evidence="7">
    <location>
        <begin position="1"/>
        <end position="25"/>
    </location>
</feature>
<evidence type="ECO:0000256" key="6">
    <source>
        <dbReference type="ARBA" id="ARBA00038471"/>
    </source>
</evidence>
<evidence type="ECO:0000256" key="1">
    <source>
        <dbReference type="ARBA" id="ARBA00004271"/>
    </source>
</evidence>
<proteinExistence type="inferred from homology"/>
<keyword evidence="10" id="KW-1185">Reference proteome</keyword>
<accession>A0AAV3PA87</accession>
<evidence type="ECO:0000256" key="4">
    <source>
        <dbReference type="ARBA" id="ARBA00022729"/>
    </source>
</evidence>
<dbReference type="GO" id="GO:0048046">
    <property type="term" value="C:apoplast"/>
    <property type="evidence" value="ECO:0007669"/>
    <property type="project" value="UniProtKB-SubCell"/>
</dbReference>
<dbReference type="Gene3D" id="1.20.140.40">
    <property type="entry name" value="Invertase/pectin methylesterase inhibitor family protein"/>
    <property type="match status" value="1"/>
</dbReference>
<gene>
    <name evidence="9" type="ORF">LIER_07896</name>
</gene>
<dbReference type="InterPro" id="IPR035513">
    <property type="entry name" value="Invertase/methylesterase_inhib"/>
</dbReference>
<dbReference type="CDD" id="cd15798">
    <property type="entry name" value="PMEI-like_3"/>
    <property type="match status" value="1"/>
</dbReference>
<dbReference type="Pfam" id="PF04043">
    <property type="entry name" value="PMEI"/>
    <property type="match status" value="1"/>
</dbReference>
<sequence>MVHYYITKNPTFFLVLAWLTCSCSSWSSRTSNPYVRQACSVTLYQQLCIRSLSPFSSAARNHPTRWARAGVSVSIGEAKNVVAYLAKARKRNPMRGRNRIALSDCVECIQDSLDNLHKSLGVLRKLSTKTFNTQMGDVITWLSAALTDGDTCLDGFEESKEQVNTLRRKVMNVTHITSNALAIVNKLATTGPQALLVSP</sequence>
<dbReference type="AlphaFoldDB" id="A0AAV3PA87"/>
<keyword evidence="5" id="KW-1015">Disulfide bond</keyword>
<name>A0AAV3PA87_LITER</name>
<keyword evidence="2" id="KW-0052">Apoplast</keyword>
<reference evidence="9 10" key="1">
    <citation type="submission" date="2024-01" db="EMBL/GenBank/DDBJ databases">
        <title>The complete chloroplast genome sequence of Lithospermum erythrorhizon: insights into the phylogenetic relationship among Boraginaceae species and the maternal lineages of purple gromwells.</title>
        <authorList>
            <person name="Okada T."/>
            <person name="Watanabe K."/>
        </authorList>
    </citation>
    <scope>NUCLEOTIDE SEQUENCE [LARGE SCALE GENOMIC DNA]</scope>
</reference>
<evidence type="ECO:0000259" key="8">
    <source>
        <dbReference type="SMART" id="SM00856"/>
    </source>
</evidence>
<dbReference type="SMART" id="SM00856">
    <property type="entry name" value="PMEI"/>
    <property type="match status" value="1"/>
</dbReference>
<dbReference type="InterPro" id="IPR006501">
    <property type="entry name" value="Pectinesterase_inhib_dom"/>
</dbReference>
<evidence type="ECO:0000256" key="5">
    <source>
        <dbReference type="ARBA" id="ARBA00023157"/>
    </source>
</evidence>
<dbReference type="PANTHER" id="PTHR31080:SF158">
    <property type="entry name" value="PLANT INVERTASE_PECTIN METHYLESTERASE INHIBITOR SUPERFAMILY PROTEIN"/>
    <property type="match status" value="1"/>
</dbReference>